<dbReference type="CDD" id="cd07249">
    <property type="entry name" value="MMCE"/>
    <property type="match status" value="1"/>
</dbReference>
<dbReference type="InterPro" id="IPR029068">
    <property type="entry name" value="Glyas_Bleomycin-R_OHBP_Dase"/>
</dbReference>
<dbReference type="PANTHER" id="PTHR43048">
    <property type="entry name" value="METHYLMALONYL-COA EPIMERASE"/>
    <property type="match status" value="1"/>
</dbReference>
<dbReference type="InterPro" id="IPR037523">
    <property type="entry name" value="VOC_core"/>
</dbReference>
<dbReference type="InterPro" id="IPR017515">
    <property type="entry name" value="MeMalonyl-CoA_epimerase"/>
</dbReference>
<organism evidence="4 5">
    <name type="scientific">Maribacter aquivivus</name>
    <dbReference type="NCBI Taxonomy" id="228958"/>
    <lineage>
        <taxon>Bacteria</taxon>
        <taxon>Pseudomonadati</taxon>
        <taxon>Bacteroidota</taxon>
        <taxon>Flavobacteriia</taxon>
        <taxon>Flavobacteriales</taxon>
        <taxon>Flavobacteriaceae</taxon>
        <taxon>Maribacter</taxon>
    </lineage>
</organism>
<name>A0A1M6KBD0_9FLAO</name>
<evidence type="ECO:0000256" key="1">
    <source>
        <dbReference type="ARBA" id="ARBA00009308"/>
    </source>
</evidence>
<dbReference type="RefSeq" id="WP_073241326.1">
    <property type="nucleotide sequence ID" value="NZ_CANLFZ010000002.1"/>
</dbReference>
<gene>
    <name evidence="4" type="ORF">SAMN04488007_0724</name>
</gene>
<dbReference type="GO" id="GO:0004493">
    <property type="term" value="F:methylmalonyl-CoA epimerase activity"/>
    <property type="evidence" value="ECO:0007669"/>
    <property type="project" value="TreeGrafter"/>
</dbReference>
<dbReference type="AlphaFoldDB" id="A0A1M6KBD0"/>
<sequence length="134" mass="14903">MKKIEHLGIAVKNMEDSNTLFEKLLGVAPYKQEEVASEGVMTSFFQNGPNKIELLAATEPDGPIAKFLEKKGEGIHHVAFEVEDIVAEMERLKKEGFTLLNEKPKKGADNKLVAFVHPKTANGVLVELCQEIRE</sequence>
<dbReference type="EMBL" id="FQZX01000001">
    <property type="protein sequence ID" value="SHJ56204.1"/>
    <property type="molecule type" value="Genomic_DNA"/>
</dbReference>
<proteinExistence type="inferred from homology"/>
<protein>
    <submittedName>
        <fullName evidence="4">Methylmalonyl-CoA epimerase</fullName>
    </submittedName>
</protein>
<dbReference type="Gene3D" id="3.10.180.10">
    <property type="entry name" value="2,3-Dihydroxybiphenyl 1,2-Dioxygenase, domain 1"/>
    <property type="match status" value="1"/>
</dbReference>
<feature type="domain" description="VOC" evidence="3">
    <location>
        <begin position="3"/>
        <end position="131"/>
    </location>
</feature>
<keyword evidence="5" id="KW-1185">Reference proteome</keyword>
<dbReference type="STRING" id="228958.SAMN04488007_0724"/>
<accession>A0A1M6KBD0</accession>
<dbReference type="Proteomes" id="UP000184314">
    <property type="component" value="Unassembled WGS sequence"/>
</dbReference>
<evidence type="ECO:0000313" key="4">
    <source>
        <dbReference type="EMBL" id="SHJ56204.1"/>
    </source>
</evidence>
<dbReference type="OrthoDB" id="9788468at2"/>
<keyword evidence="2" id="KW-0479">Metal-binding</keyword>
<reference evidence="5" key="1">
    <citation type="submission" date="2016-11" db="EMBL/GenBank/DDBJ databases">
        <authorList>
            <person name="Varghese N."/>
            <person name="Submissions S."/>
        </authorList>
    </citation>
    <scope>NUCLEOTIDE SEQUENCE [LARGE SCALE GENOMIC DNA]</scope>
    <source>
        <strain evidence="5">DSM 16478</strain>
    </source>
</reference>
<dbReference type="PANTHER" id="PTHR43048:SF3">
    <property type="entry name" value="METHYLMALONYL-COA EPIMERASE, MITOCHONDRIAL"/>
    <property type="match status" value="1"/>
</dbReference>
<dbReference type="SUPFAM" id="SSF54593">
    <property type="entry name" value="Glyoxalase/Bleomycin resistance protein/Dihydroxybiphenyl dioxygenase"/>
    <property type="match status" value="1"/>
</dbReference>
<dbReference type="Pfam" id="PF13669">
    <property type="entry name" value="Glyoxalase_4"/>
    <property type="match status" value="1"/>
</dbReference>
<comment type="similarity">
    <text evidence="1">Belongs to the methylmalonyl-CoA epimerase family.</text>
</comment>
<evidence type="ECO:0000256" key="2">
    <source>
        <dbReference type="ARBA" id="ARBA00022723"/>
    </source>
</evidence>
<dbReference type="InterPro" id="IPR051785">
    <property type="entry name" value="MMCE/EMCE_epimerase"/>
</dbReference>
<evidence type="ECO:0000259" key="3">
    <source>
        <dbReference type="PROSITE" id="PS51819"/>
    </source>
</evidence>
<dbReference type="NCBIfam" id="TIGR03081">
    <property type="entry name" value="metmalonyl_epim"/>
    <property type="match status" value="1"/>
</dbReference>
<dbReference type="PROSITE" id="PS51819">
    <property type="entry name" value="VOC"/>
    <property type="match status" value="1"/>
</dbReference>
<evidence type="ECO:0000313" key="5">
    <source>
        <dbReference type="Proteomes" id="UP000184314"/>
    </source>
</evidence>
<dbReference type="GO" id="GO:0046872">
    <property type="term" value="F:metal ion binding"/>
    <property type="evidence" value="ECO:0007669"/>
    <property type="project" value="UniProtKB-KW"/>
</dbReference>
<dbReference type="GO" id="GO:0046491">
    <property type="term" value="P:L-methylmalonyl-CoA metabolic process"/>
    <property type="evidence" value="ECO:0007669"/>
    <property type="project" value="TreeGrafter"/>
</dbReference>